<sequence>MVAGFQRRDAFADFNNNARTFMTQNGGENPFGIISRACEFVGMANTCRFNLDKNLARFGAFKVHFHDLEGFACFKGNGGFGAHHFWGLPMLFFQTVGELALFFNRAYDRLLYLCDNQGQNESKMESYS</sequence>
<dbReference type="STRING" id="1715693.PH7735_02672"/>
<gene>
    <name evidence="1" type="ORF">PH7735_02672</name>
</gene>
<name>A0A0P1IKC2_9RHOB</name>
<dbReference type="EMBL" id="CYTW01000003">
    <property type="protein sequence ID" value="CUK03492.1"/>
    <property type="molecule type" value="Genomic_DNA"/>
</dbReference>
<reference evidence="2" key="1">
    <citation type="submission" date="2015-09" db="EMBL/GenBank/DDBJ databases">
        <authorList>
            <person name="Rodrigo-Torres Lidia"/>
            <person name="Arahal R.David."/>
        </authorList>
    </citation>
    <scope>NUCLEOTIDE SEQUENCE [LARGE SCALE GENOMIC DNA]</scope>
    <source>
        <strain evidence="2">CECT 7735</strain>
    </source>
</reference>
<proteinExistence type="predicted"/>
<dbReference type="AlphaFoldDB" id="A0A0P1IKC2"/>
<accession>A0A0P1IKC2</accession>
<dbReference type="Proteomes" id="UP000051870">
    <property type="component" value="Unassembled WGS sequence"/>
</dbReference>
<keyword evidence="2" id="KW-1185">Reference proteome</keyword>
<evidence type="ECO:0000313" key="1">
    <source>
        <dbReference type="EMBL" id="CUK03492.1"/>
    </source>
</evidence>
<evidence type="ECO:0000313" key="2">
    <source>
        <dbReference type="Proteomes" id="UP000051870"/>
    </source>
</evidence>
<protein>
    <submittedName>
        <fullName evidence="1">Uncharacterized protein</fullName>
    </submittedName>
</protein>
<organism evidence="1 2">
    <name type="scientific">Shimia thalassica</name>
    <dbReference type="NCBI Taxonomy" id="1715693"/>
    <lineage>
        <taxon>Bacteria</taxon>
        <taxon>Pseudomonadati</taxon>
        <taxon>Pseudomonadota</taxon>
        <taxon>Alphaproteobacteria</taxon>
        <taxon>Rhodobacterales</taxon>
        <taxon>Roseobacteraceae</taxon>
    </lineage>
</organism>
<dbReference type="AntiFam" id="ANF00088">
    <property type="entry name" value="Shadow ORF (opposite Fdh)"/>
</dbReference>